<gene>
    <name evidence="2" type="primary">rbfA</name>
    <name evidence="3" type="ORF">A2826_00840</name>
</gene>
<dbReference type="HAMAP" id="MF_00003">
    <property type="entry name" value="RbfA"/>
    <property type="match status" value="1"/>
</dbReference>
<evidence type="ECO:0000256" key="2">
    <source>
        <dbReference type="HAMAP-Rule" id="MF_00003"/>
    </source>
</evidence>
<proteinExistence type="inferred from homology"/>
<dbReference type="PANTHER" id="PTHR33515">
    <property type="entry name" value="RIBOSOME-BINDING FACTOR A, CHLOROPLASTIC-RELATED"/>
    <property type="match status" value="1"/>
</dbReference>
<comment type="subunit">
    <text evidence="2">Monomer. Binds 30S ribosomal subunits, but not 50S ribosomal subunits or 70S ribosomes.</text>
</comment>
<dbReference type="InterPro" id="IPR000238">
    <property type="entry name" value="RbfA"/>
</dbReference>
<sequence length="120" mass="13671">MSKGLGKAPSRRQQQINSYLQKKISEMISTGNFFGINGLVTVSHVETTPDLREAKVWISVFNQDADEVLKILKEEIYHIQGQLFKGATMRIMPKIRFVTDHSGEYSDEIGKIIRSLKDDE</sequence>
<dbReference type="GO" id="GO:0043024">
    <property type="term" value="F:ribosomal small subunit binding"/>
    <property type="evidence" value="ECO:0007669"/>
    <property type="project" value="TreeGrafter"/>
</dbReference>
<dbReference type="STRING" id="1817822.A2826_00840"/>
<organism evidence="3 4">
    <name type="scientific">Candidatus Doudnabacteria bacterium RIFCSPHIGHO2_01_FULL_43_23</name>
    <dbReference type="NCBI Taxonomy" id="1817822"/>
    <lineage>
        <taxon>Bacteria</taxon>
        <taxon>Candidatus Doudnaibacteriota</taxon>
    </lineage>
</organism>
<dbReference type="InterPro" id="IPR023799">
    <property type="entry name" value="RbfA_dom_sf"/>
</dbReference>
<dbReference type="InterPro" id="IPR020053">
    <property type="entry name" value="Ribosome-bd_factorA_CS"/>
</dbReference>
<dbReference type="Proteomes" id="UP000177912">
    <property type="component" value="Unassembled WGS sequence"/>
</dbReference>
<comment type="similarity">
    <text evidence="2">Belongs to the RbfA family.</text>
</comment>
<dbReference type="EMBL" id="MFEI01000036">
    <property type="protein sequence ID" value="OGE80265.1"/>
    <property type="molecule type" value="Genomic_DNA"/>
</dbReference>
<comment type="function">
    <text evidence="2">One of several proteins that assist in the late maturation steps of the functional core of the 30S ribosomal subunit. Associates with free 30S ribosomal subunits (but not with 30S subunits that are part of 70S ribosomes or polysomes). Required for efficient processing of 16S rRNA. May interact with the 5'-terminal helix region of 16S rRNA.</text>
</comment>
<dbReference type="PANTHER" id="PTHR33515:SF1">
    <property type="entry name" value="RIBOSOME-BINDING FACTOR A, CHLOROPLASTIC-RELATED"/>
    <property type="match status" value="1"/>
</dbReference>
<keyword evidence="1 2" id="KW-0690">Ribosome biogenesis</keyword>
<comment type="caution">
    <text evidence="3">The sequence shown here is derived from an EMBL/GenBank/DDBJ whole genome shotgun (WGS) entry which is preliminary data.</text>
</comment>
<reference evidence="3 4" key="1">
    <citation type="journal article" date="2016" name="Nat. Commun.">
        <title>Thousands of microbial genomes shed light on interconnected biogeochemical processes in an aquifer system.</title>
        <authorList>
            <person name="Anantharaman K."/>
            <person name="Brown C.T."/>
            <person name="Hug L.A."/>
            <person name="Sharon I."/>
            <person name="Castelle C.J."/>
            <person name="Probst A.J."/>
            <person name="Thomas B.C."/>
            <person name="Singh A."/>
            <person name="Wilkins M.J."/>
            <person name="Karaoz U."/>
            <person name="Brodie E.L."/>
            <person name="Williams K.H."/>
            <person name="Hubbard S.S."/>
            <person name="Banfield J.F."/>
        </authorList>
    </citation>
    <scope>NUCLEOTIDE SEQUENCE [LARGE SCALE GENOMIC DNA]</scope>
</reference>
<evidence type="ECO:0000313" key="4">
    <source>
        <dbReference type="Proteomes" id="UP000177912"/>
    </source>
</evidence>
<dbReference type="SUPFAM" id="SSF89919">
    <property type="entry name" value="Ribosome-binding factor A, RbfA"/>
    <property type="match status" value="1"/>
</dbReference>
<dbReference type="AlphaFoldDB" id="A0A1F5NRG1"/>
<dbReference type="Pfam" id="PF02033">
    <property type="entry name" value="RBFA"/>
    <property type="match status" value="1"/>
</dbReference>
<dbReference type="InterPro" id="IPR015946">
    <property type="entry name" value="KH_dom-like_a/b"/>
</dbReference>
<accession>A0A1F5NRG1</accession>
<protein>
    <recommendedName>
        <fullName evidence="2">Ribosome-binding factor A</fullName>
    </recommendedName>
</protein>
<evidence type="ECO:0000313" key="3">
    <source>
        <dbReference type="EMBL" id="OGE80265.1"/>
    </source>
</evidence>
<evidence type="ECO:0000256" key="1">
    <source>
        <dbReference type="ARBA" id="ARBA00022517"/>
    </source>
</evidence>
<dbReference type="NCBIfam" id="TIGR00082">
    <property type="entry name" value="rbfA"/>
    <property type="match status" value="1"/>
</dbReference>
<dbReference type="GO" id="GO:0030490">
    <property type="term" value="P:maturation of SSU-rRNA"/>
    <property type="evidence" value="ECO:0007669"/>
    <property type="project" value="UniProtKB-UniRule"/>
</dbReference>
<name>A0A1F5NRG1_9BACT</name>
<keyword evidence="2" id="KW-0963">Cytoplasm</keyword>
<dbReference type="GO" id="GO:0005829">
    <property type="term" value="C:cytosol"/>
    <property type="evidence" value="ECO:0007669"/>
    <property type="project" value="TreeGrafter"/>
</dbReference>
<dbReference type="PROSITE" id="PS01319">
    <property type="entry name" value="RBFA"/>
    <property type="match status" value="1"/>
</dbReference>
<dbReference type="Gene3D" id="3.30.300.20">
    <property type="match status" value="1"/>
</dbReference>
<comment type="subcellular location">
    <subcellularLocation>
        <location evidence="2">Cytoplasm</location>
    </subcellularLocation>
</comment>